<dbReference type="InterPro" id="IPR005467">
    <property type="entry name" value="His_kinase_dom"/>
</dbReference>
<comment type="catalytic activity">
    <reaction evidence="1">
        <text>ATP + protein L-histidine = ADP + protein N-phospho-L-histidine.</text>
        <dbReference type="EC" id="2.7.13.3"/>
    </reaction>
</comment>
<keyword evidence="8" id="KW-0902">Two-component regulatory system</keyword>
<keyword evidence="7 13" id="KW-0067">ATP-binding</keyword>
<feature type="transmembrane region" description="Helical" evidence="10">
    <location>
        <begin position="47"/>
        <end position="70"/>
    </location>
</feature>
<dbReference type="PROSITE" id="PS50109">
    <property type="entry name" value="HIS_KIN"/>
    <property type="match status" value="1"/>
</dbReference>
<dbReference type="CDD" id="cd00082">
    <property type="entry name" value="HisKA"/>
    <property type="match status" value="1"/>
</dbReference>
<name>A0ABT0UBL5_9BACT</name>
<evidence type="ECO:0000256" key="6">
    <source>
        <dbReference type="ARBA" id="ARBA00022777"/>
    </source>
</evidence>
<proteinExistence type="predicted"/>
<dbReference type="Gene3D" id="1.10.287.130">
    <property type="match status" value="1"/>
</dbReference>
<reference evidence="13 14" key="1">
    <citation type="journal article" date="2022" name="Syst. Appl. Microbiol.">
        <title>Rhodopirellula aestuarii sp. nov., a novel member of the genus Rhodopirellula isolated from brackish sediments collected in the Tagus River estuary, Portugal.</title>
        <authorList>
            <person name="Vitorino I.R."/>
            <person name="Klimek D."/>
            <person name="Calusinska M."/>
            <person name="Lobo-da-Cunha A."/>
            <person name="Vasconcelos V."/>
            <person name="Lage O.M."/>
        </authorList>
    </citation>
    <scope>NUCLEOTIDE SEQUENCE [LARGE SCALE GENOMIC DNA]</scope>
    <source>
        <strain evidence="13 14">ICT_H3.1</strain>
    </source>
</reference>
<evidence type="ECO:0000256" key="7">
    <source>
        <dbReference type="ARBA" id="ARBA00022840"/>
    </source>
</evidence>
<dbReference type="PANTHER" id="PTHR43065:SF10">
    <property type="entry name" value="PEROXIDE STRESS-ACTIVATED HISTIDINE KINASE MAK3"/>
    <property type="match status" value="1"/>
</dbReference>
<dbReference type="SUPFAM" id="SSF55874">
    <property type="entry name" value="ATPase domain of HSP90 chaperone/DNA topoisomerase II/histidine kinase"/>
    <property type="match status" value="1"/>
</dbReference>
<dbReference type="RefSeq" id="WP_250931979.1">
    <property type="nucleotide sequence ID" value="NZ_JAMQBK010000078.1"/>
</dbReference>
<dbReference type="InterPro" id="IPR036097">
    <property type="entry name" value="HisK_dim/P_sf"/>
</dbReference>
<dbReference type="SMART" id="SM00091">
    <property type="entry name" value="PAS"/>
    <property type="match status" value="1"/>
</dbReference>
<evidence type="ECO:0000256" key="4">
    <source>
        <dbReference type="ARBA" id="ARBA00022679"/>
    </source>
</evidence>
<dbReference type="Gene3D" id="3.30.450.20">
    <property type="entry name" value="PAS domain"/>
    <property type="match status" value="1"/>
</dbReference>
<evidence type="ECO:0000256" key="9">
    <source>
        <dbReference type="SAM" id="MobiDB-lite"/>
    </source>
</evidence>
<dbReference type="Pfam" id="PF02518">
    <property type="entry name" value="HATPase_c"/>
    <property type="match status" value="1"/>
</dbReference>
<accession>A0ABT0UBL5</accession>
<dbReference type="SMART" id="SM00387">
    <property type="entry name" value="HATPase_c"/>
    <property type="match status" value="1"/>
</dbReference>
<comment type="caution">
    <text evidence="13">The sequence shown here is derived from an EMBL/GenBank/DDBJ whole genome shotgun (WGS) entry which is preliminary data.</text>
</comment>
<dbReference type="EC" id="2.7.13.3" evidence="2"/>
<feature type="region of interest" description="Disordered" evidence="9">
    <location>
        <begin position="426"/>
        <end position="454"/>
    </location>
</feature>
<dbReference type="SUPFAM" id="SSF47384">
    <property type="entry name" value="Homodimeric domain of signal transducing histidine kinase"/>
    <property type="match status" value="1"/>
</dbReference>
<sequence length="454" mass="49477">MPNRILALTTILRSPMRILGLVLTLFFAGEVAVMLALPYLMPGELSYAFEAVVDAVLLTLVCAPVLWMVIIGPLRRIAIQEHERSETIVANAGESILTFDPQGQILSCNRAATELFGVDAEALMELSIRSLIPSIPAAIDELPSDFRLDAQRIDGESFPAQVSVSEYPSASGSTRIAIVRDLTQAEHAERERINMARQTEALRAQQMATLAQLATGVAHEIRNPLTSIKMLIQVNRTKFADEGLPTDDLQLVEQEIRRMERSVNSLLDYARPETSEFKDFAIQDALRRTIQLIEGRCVKQKVTLKMDVPDQAICVNGDAAQIQQLFLNLALNALDAMPDGGELSIAIAQREADVVISVCDDGSGICESVLGRLFTPFVTTKAGGVGLGLGICRRIAEAHQGKLTGVNRMTGGAKFELMLPLAKRPTQPSMANEYPSTSHSDAAKRTLATPTMEQ</sequence>
<dbReference type="PROSITE" id="PS50112">
    <property type="entry name" value="PAS"/>
    <property type="match status" value="1"/>
</dbReference>
<keyword evidence="10" id="KW-0472">Membrane</keyword>
<dbReference type="SUPFAM" id="SSF55785">
    <property type="entry name" value="PYP-like sensor domain (PAS domain)"/>
    <property type="match status" value="1"/>
</dbReference>
<evidence type="ECO:0000256" key="5">
    <source>
        <dbReference type="ARBA" id="ARBA00022741"/>
    </source>
</evidence>
<gene>
    <name evidence="13" type="ORF">NB063_26135</name>
</gene>
<evidence type="ECO:0000259" key="12">
    <source>
        <dbReference type="PROSITE" id="PS50112"/>
    </source>
</evidence>
<evidence type="ECO:0000256" key="8">
    <source>
        <dbReference type="ARBA" id="ARBA00023012"/>
    </source>
</evidence>
<evidence type="ECO:0000313" key="14">
    <source>
        <dbReference type="Proteomes" id="UP001202961"/>
    </source>
</evidence>
<keyword evidence="6" id="KW-0418">Kinase</keyword>
<dbReference type="PRINTS" id="PR00344">
    <property type="entry name" value="BCTRLSENSOR"/>
</dbReference>
<dbReference type="InterPro" id="IPR000014">
    <property type="entry name" value="PAS"/>
</dbReference>
<feature type="domain" description="Histidine kinase" evidence="11">
    <location>
        <begin position="216"/>
        <end position="423"/>
    </location>
</feature>
<organism evidence="13 14">
    <name type="scientific">Aporhodopirellula aestuarii</name>
    <dbReference type="NCBI Taxonomy" id="2950107"/>
    <lineage>
        <taxon>Bacteria</taxon>
        <taxon>Pseudomonadati</taxon>
        <taxon>Planctomycetota</taxon>
        <taxon>Planctomycetia</taxon>
        <taxon>Pirellulales</taxon>
        <taxon>Pirellulaceae</taxon>
        <taxon>Aporhodopirellula</taxon>
    </lineage>
</organism>
<dbReference type="Pfam" id="PF13426">
    <property type="entry name" value="PAS_9"/>
    <property type="match status" value="1"/>
</dbReference>
<dbReference type="NCBIfam" id="TIGR00229">
    <property type="entry name" value="sensory_box"/>
    <property type="match status" value="1"/>
</dbReference>
<dbReference type="InterPro" id="IPR004358">
    <property type="entry name" value="Sig_transdc_His_kin-like_C"/>
</dbReference>
<evidence type="ECO:0000256" key="10">
    <source>
        <dbReference type="SAM" id="Phobius"/>
    </source>
</evidence>
<keyword evidence="5" id="KW-0547">Nucleotide-binding</keyword>
<dbReference type="InterPro" id="IPR035965">
    <property type="entry name" value="PAS-like_dom_sf"/>
</dbReference>
<dbReference type="Proteomes" id="UP001202961">
    <property type="component" value="Unassembled WGS sequence"/>
</dbReference>
<dbReference type="InterPro" id="IPR003594">
    <property type="entry name" value="HATPase_dom"/>
</dbReference>
<evidence type="ECO:0000256" key="1">
    <source>
        <dbReference type="ARBA" id="ARBA00000085"/>
    </source>
</evidence>
<dbReference type="Pfam" id="PF00512">
    <property type="entry name" value="HisKA"/>
    <property type="match status" value="1"/>
</dbReference>
<dbReference type="GO" id="GO:0005524">
    <property type="term" value="F:ATP binding"/>
    <property type="evidence" value="ECO:0007669"/>
    <property type="project" value="UniProtKB-KW"/>
</dbReference>
<evidence type="ECO:0000313" key="13">
    <source>
        <dbReference type="EMBL" id="MCM2374109.1"/>
    </source>
</evidence>
<keyword evidence="3" id="KW-0597">Phosphoprotein</keyword>
<feature type="compositionally biased region" description="Polar residues" evidence="9">
    <location>
        <begin position="426"/>
        <end position="440"/>
    </location>
</feature>
<dbReference type="EMBL" id="JAMQBK010000078">
    <property type="protein sequence ID" value="MCM2374109.1"/>
    <property type="molecule type" value="Genomic_DNA"/>
</dbReference>
<dbReference type="SMART" id="SM00388">
    <property type="entry name" value="HisKA"/>
    <property type="match status" value="1"/>
</dbReference>
<dbReference type="CDD" id="cd00130">
    <property type="entry name" value="PAS"/>
    <property type="match status" value="1"/>
</dbReference>
<keyword evidence="10" id="KW-1133">Transmembrane helix</keyword>
<protein>
    <recommendedName>
        <fullName evidence="2">histidine kinase</fullName>
        <ecNumber evidence="2">2.7.13.3</ecNumber>
    </recommendedName>
</protein>
<keyword evidence="14" id="KW-1185">Reference proteome</keyword>
<keyword evidence="10" id="KW-0812">Transmembrane</keyword>
<feature type="transmembrane region" description="Helical" evidence="10">
    <location>
        <begin position="21"/>
        <end position="41"/>
    </location>
</feature>
<feature type="domain" description="PAS" evidence="12">
    <location>
        <begin position="81"/>
        <end position="124"/>
    </location>
</feature>
<evidence type="ECO:0000256" key="3">
    <source>
        <dbReference type="ARBA" id="ARBA00022553"/>
    </source>
</evidence>
<evidence type="ECO:0000259" key="11">
    <source>
        <dbReference type="PROSITE" id="PS50109"/>
    </source>
</evidence>
<keyword evidence="4" id="KW-0808">Transferase</keyword>
<dbReference type="PANTHER" id="PTHR43065">
    <property type="entry name" value="SENSOR HISTIDINE KINASE"/>
    <property type="match status" value="1"/>
</dbReference>
<dbReference type="Gene3D" id="3.30.565.10">
    <property type="entry name" value="Histidine kinase-like ATPase, C-terminal domain"/>
    <property type="match status" value="1"/>
</dbReference>
<dbReference type="InterPro" id="IPR036890">
    <property type="entry name" value="HATPase_C_sf"/>
</dbReference>
<dbReference type="InterPro" id="IPR003661">
    <property type="entry name" value="HisK_dim/P_dom"/>
</dbReference>
<evidence type="ECO:0000256" key="2">
    <source>
        <dbReference type="ARBA" id="ARBA00012438"/>
    </source>
</evidence>